<keyword evidence="5" id="KW-1185">Reference proteome</keyword>
<feature type="region of interest" description="Disordered" evidence="1">
    <location>
        <begin position="209"/>
        <end position="229"/>
    </location>
</feature>
<protein>
    <recommendedName>
        <fullName evidence="3">DUF7343 domain-containing protein</fullName>
    </recommendedName>
</protein>
<name>L0K4U3_9EURY</name>
<dbReference type="eggNOG" id="arCOG00382">
    <property type="taxonomic scope" value="Archaea"/>
</dbReference>
<evidence type="ECO:0000256" key="2">
    <source>
        <dbReference type="SAM" id="Phobius"/>
    </source>
</evidence>
<evidence type="ECO:0000313" key="4">
    <source>
        <dbReference type="EMBL" id="AGB39580.1"/>
    </source>
</evidence>
<dbReference type="SUPFAM" id="SSF46785">
    <property type="entry name" value="Winged helix' DNA-binding domain"/>
    <property type="match status" value="1"/>
</dbReference>
<reference evidence="4 5" key="1">
    <citation type="submission" date="2012-11" db="EMBL/GenBank/DDBJ databases">
        <title>FINISHED of Natronococcus occultus SP4, DSM 3396.</title>
        <authorList>
            <consortium name="DOE Joint Genome Institute"/>
            <person name="Eisen J."/>
            <person name="Huntemann M."/>
            <person name="Wei C.-L."/>
            <person name="Han J."/>
            <person name="Detter J.C."/>
            <person name="Han C."/>
            <person name="Tapia R."/>
            <person name="Chen A."/>
            <person name="Kyrpides N."/>
            <person name="Mavromatis K."/>
            <person name="Markowitz V."/>
            <person name="Szeto E."/>
            <person name="Ivanova N."/>
            <person name="Mikhailova N."/>
            <person name="Ovchinnikova G."/>
            <person name="Pagani I."/>
            <person name="Pati A."/>
            <person name="Goodwin L."/>
            <person name="Nordberg H.P."/>
            <person name="Cantor M.N."/>
            <person name="Hua S.X."/>
            <person name="Woyke T."/>
            <person name="Eisen J."/>
            <person name="Klenk H.-P."/>
            <person name="Klenk H.-P."/>
        </authorList>
    </citation>
    <scope>NUCLEOTIDE SEQUENCE [LARGE SCALE GENOMIC DNA]</scope>
    <source>
        <strain evidence="4 5">SP4</strain>
    </source>
</reference>
<feature type="domain" description="DUF7343" evidence="3">
    <location>
        <begin position="147"/>
        <end position="207"/>
    </location>
</feature>
<feature type="transmembrane region" description="Helical" evidence="2">
    <location>
        <begin position="79"/>
        <end position="98"/>
    </location>
</feature>
<keyword evidence="2" id="KW-0472">Membrane</keyword>
<keyword evidence="2" id="KW-1133">Transmembrane helix</keyword>
<dbReference type="AlphaFoldDB" id="L0K4U3"/>
<sequence>MFSHARSHPNLATMELRTIDTVSESVSSDALATVGDASTTTLVSSSDGAIIHSTVTFFVTSLSLSQIAQFFGETPLWELILVAAAVVIIGVLIGARLIEALSNRDVTLDPAAMFATEDDATQDEDPSEDEPTHTYETYISPDTPDELLSDRGQIIRILVENDGRTYQYRIVEETGWSKSKVSRLLSEMHDRGEIGKVSVGRENAIVLADHGPGEAVDSDDSVTVTNSPQ</sequence>
<dbReference type="STRING" id="694430.Natoc_3879"/>
<evidence type="ECO:0000256" key="1">
    <source>
        <dbReference type="SAM" id="MobiDB-lite"/>
    </source>
</evidence>
<dbReference type="InterPro" id="IPR036390">
    <property type="entry name" value="WH_DNA-bd_sf"/>
</dbReference>
<proteinExistence type="predicted"/>
<gene>
    <name evidence="4" type="ORF">Natoc_3879</name>
</gene>
<dbReference type="InterPro" id="IPR055767">
    <property type="entry name" value="DUF7343"/>
</dbReference>
<dbReference type="KEGG" id="nou:Natoc_3879"/>
<keyword evidence="2" id="KW-0812">Transmembrane</keyword>
<dbReference type="Proteomes" id="UP000010878">
    <property type="component" value="Chromosome"/>
</dbReference>
<dbReference type="Pfam" id="PF24034">
    <property type="entry name" value="DUF7343"/>
    <property type="match status" value="1"/>
</dbReference>
<accession>L0K4U3</accession>
<dbReference type="HOGENOM" id="CLU_1207647_0_0_2"/>
<dbReference type="EMBL" id="CP003929">
    <property type="protein sequence ID" value="AGB39580.1"/>
    <property type="molecule type" value="Genomic_DNA"/>
</dbReference>
<feature type="region of interest" description="Disordered" evidence="1">
    <location>
        <begin position="116"/>
        <end position="142"/>
    </location>
</feature>
<organism evidence="4 5">
    <name type="scientific">Natronococcus occultus SP4</name>
    <dbReference type="NCBI Taxonomy" id="694430"/>
    <lineage>
        <taxon>Archaea</taxon>
        <taxon>Methanobacteriati</taxon>
        <taxon>Methanobacteriota</taxon>
        <taxon>Stenosarchaea group</taxon>
        <taxon>Halobacteria</taxon>
        <taxon>Halobacteriales</taxon>
        <taxon>Natrialbaceae</taxon>
        <taxon>Natronococcus</taxon>
    </lineage>
</organism>
<feature type="compositionally biased region" description="Acidic residues" evidence="1">
    <location>
        <begin position="116"/>
        <end position="129"/>
    </location>
</feature>
<evidence type="ECO:0000259" key="3">
    <source>
        <dbReference type="Pfam" id="PF24034"/>
    </source>
</evidence>
<evidence type="ECO:0000313" key="5">
    <source>
        <dbReference type="Proteomes" id="UP000010878"/>
    </source>
</evidence>